<keyword evidence="2" id="KW-1185">Reference proteome</keyword>
<name>A0A445BJU7_ARAHY</name>
<dbReference type="AlphaFoldDB" id="A0A445BJU7"/>
<comment type="caution">
    <text evidence="1">The sequence shown here is derived from an EMBL/GenBank/DDBJ whole genome shotgun (WGS) entry which is preliminary data.</text>
</comment>
<gene>
    <name evidence="1" type="ORF">Ahy_A09g044142</name>
</gene>
<dbReference type="STRING" id="3818.A0A445BJU7"/>
<dbReference type="Proteomes" id="UP000289738">
    <property type="component" value="Chromosome A09"/>
</dbReference>
<accession>A0A445BJU7</accession>
<protein>
    <submittedName>
        <fullName evidence="1">Uncharacterized protein</fullName>
    </submittedName>
</protein>
<evidence type="ECO:0000313" key="1">
    <source>
        <dbReference type="EMBL" id="RYR38871.1"/>
    </source>
</evidence>
<organism evidence="1 2">
    <name type="scientific">Arachis hypogaea</name>
    <name type="common">Peanut</name>
    <dbReference type="NCBI Taxonomy" id="3818"/>
    <lineage>
        <taxon>Eukaryota</taxon>
        <taxon>Viridiplantae</taxon>
        <taxon>Streptophyta</taxon>
        <taxon>Embryophyta</taxon>
        <taxon>Tracheophyta</taxon>
        <taxon>Spermatophyta</taxon>
        <taxon>Magnoliopsida</taxon>
        <taxon>eudicotyledons</taxon>
        <taxon>Gunneridae</taxon>
        <taxon>Pentapetalae</taxon>
        <taxon>rosids</taxon>
        <taxon>fabids</taxon>
        <taxon>Fabales</taxon>
        <taxon>Fabaceae</taxon>
        <taxon>Papilionoideae</taxon>
        <taxon>50 kb inversion clade</taxon>
        <taxon>dalbergioids sensu lato</taxon>
        <taxon>Dalbergieae</taxon>
        <taxon>Pterocarpus clade</taxon>
        <taxon>Arachis</taxon>
    </lineage>
</organism>
<reference evidence="1 2" key="1">
    <citation type="submission" date="2019-01" db="EMBL/GenBank/DDBJ databases">
        <title>Sequencing of cultivated peanut Arachis hypogaea provides insights into genome evolution and oil improvement.</title>
        <authorList>
            <person name="Chen X."/>
        </authorList>
    </citation>
    <scope>NUCLEOTIDE SEQUENCE [LARGE SCALE GENOMIC DNA]</scope>
    <source>
        <strain evidence="2">cv. Fuhuasheng</strain>
        <tissue evidence="1">Leaves</tissue>
    </source>
</reference>
<dbReference type="EMBL" id="SDMP01000009">
    <property type="protein sequence ID" value="RYR38871.1"/>
    <property type="molecule type" value="Genomic_DNA"/>
</dbReference>
<sequence>MHVRNIVGILPSHPSLCHRRQPSPLALLCVADRKRLSLSVLCLFGIGAVIDLEREEYGLPGDEEDSGNEHDGDTVDELPYLYNQPSRETRNFHDLLEDGEQELCPGCSKFSKLSFLVRLYHIKSMCGVSDKAFGMILELLADAFEHARIPSTVREFYENNRNHN</sequence>
<proteinExistence type="predicted"/>
<evidence type="ECO:0000313" key="2">
    <source>
        <dbReference type="Proteomes" id="UP000289738"/>
    </source>
</evidence>